<reference evidence="1 2" key="1">
    <citation type="submission" date="2020-03" db="EMBL/GenBank/DDBJ databases">
        <title>FDA dAtabase for Regulatory Grade micrObial Sequences (FDA-ARGOS): Supporting development and validation of Infectious Disease Dx tests.</title>
        <authorList>
            <person name="Campos J."/>
            <person name="Goldberg B."/>
            <person name="Tallon L."/>
            <person name="Sadzewicz L."/>
            <person name="Vavikolanu K."/>
            <person name="Mehta A."/>
            <person name="Aluvathingal J."/>
            <person name="Nadendla S."/>
            <person name="Nandy P."/>
            <person name="Geyer C."/>
            <person name="Yan Y."/>
            <person name="Sichtig H."/>
        </authorList>
    </citation>
    <scope>NUCLEOTIDE SEQUENCE [LARGE SCALE GENOMIC DNA]</scope>
    <source>
        <strain evidence="1 2">FDAARGOS_656</strain>
    </source>
</reference>
<protein>
    <submittedName>
        <fullName evidence="1">von Willebrand factor type A domain family protein</fullName>
    </submittedName>
</protein>
<dbReference type="Gene3D" id="3.40.50.410">
    <property type="entry name" value="von Willebrand factor, type A domain"/>
    <property type="match status" value="1"/>
</dbReference>
<dbReference type="AlphaFoldDB" id="A0A8H6BVV5"/>
<dbReference type="Proteomes" id="UP000536275">
    <property type="component" value="Unassembled WGS sequence"/>
</dbReference>
<evidence type="ECO:0000313" key="1">
    <source>
        <dbReference type="EMBL" id="KAF6067045.1"/>
    </source>
</evidence>
<dbReference type="InterPro" id="IPR016194">
    <property type="entry name" value="SPOC-like_C_dom_sf"/>
</dbReference>
<name>A0A8H6BVV5_CANAX</name>
<dbReference type="SUPFAM" id="SSF100939">
    <property type="entry name" value="SPOC domain-like"/>
    <property type="match status" value="1"/>
</dbReference>
<dbReference type="InterPro" id="IPR036465">
    <property type="entry name" value="vWFA_dom_sf"/>
</dbReference>
<evidence type="ECO:0000313" key="2">
    <source>
        <dbReference type="Proteomes" id="UP000536275"/>
    </source>
</evidence>
<dbReference type="SUPFAM" id="SSF53300">
    <property type="entry name" value="vWA-like"/>
    <property type="match status" value="1"/>
</dbReference>
<dbReference type="EMBL" id="JABWAD010000055">
    <property type="protein sequence ID" value="KAF6067045.1"/>
    <property type="molecule type" value="Genomic_DNA"/>
</dbReference>
<proteinExistence type="predicted"/>
<sequence length="200" mass="23033">MSKEFTVFVVDASKYMGIADPNVTDSDFTRASEFVIDFFNQQLMRNRKSDRYCLVVYSGSMIKVIYDNTPLSLVQVKTYRSTMNEVHDNDTGEVHKTFNNANLVSFNELMNAGPALRLIAPRCSTEGYLGFGELGNTSEIKNMIHLDIQVYPAIKVQSQVHGHEYYVDPKSKERSKIERSTYYYTRTKDDLDEEDDDEEE</sequence>
<accession>A0A8H6BVV5</accession>
<comment type="caution">
    <text evidence="1">The sequence shown here is derived from an EMBL/GenBank/DDBJ whole genome shotgun (WGS) entry which is preliminary data.</text>
</comment>
<organism evidence="1 2">
    <name type="scientific">Candida albicans</name>
    <name type="common">Yeast</name>
    <dbReference type="NCBI Taxonomy" id="5476"/>
    <lineage>
        <taxon>Eukaryota</taxon>
        <taxon>Fungi</taxon>
        <taxon>Dikarya</taxon>
        <taxon>Ascomycota</taxon>
        <taxon>Saccharomycotina</taxon>
        <taxon>Pichiomycetes</taxon>
        <taxon>Debaryomycetaceae</taxon>
        <taxon>Candida/Lodderomyces clade</taxon>
        <taxon>Candida</taxon>
    </lineage>
</organism>
<gene>
    <name evidence="1" type="ORF">FOB64_004482</name>
</gene>